<keyword evidence="2" id="KW-1185">Reference proteome</keyword>
<gene>
    <name evidence="1" type="ORF">BCR35DRAFT_327720</name>
</gene>
<protein>
    <submittedName>
        <fullName evidence="1">Uncharacterized protein</fullName>
    </submittedName>
</protein>
<evidence type="ECO:0000313" key="1">
    <source>
        <dbReference type="EMBL" id="ORY92598.1"/>
    </source>
</evidence>
<name>A0A1Y2G7Q5_9BASI</name>
<comment type="caution">
    <text evidence="1">The sequence shown here is derived from an EMBL/GenBank/DDBJ whole genome shotgun (WGS) entry which is preliminary data.</text>
</comment>
<reference evidence="1 2" key="1">
    <citation type="submission" date="2016-07" db="EMBL/GenBank/DDBJ databases">
        <title>Pervasive Adenine N6-methylation of Active Genes in Fungi.</title>
        <authorList>
            <consortium name="DOE Joint Genome Institute"/>
            <person name="Mondo S.J."/>
            <person name="Dannebaum R.O."/>
            <person name="Kuo R.C."/>
            <person name="Labutti K."/>
            <person name="Haridas S."/>
            <person name="Kuo A."/>
            <person name="Salamov A."/>
            <person name="Ahrendt S.R."/>
            <person name="Lipzen A."/>
            <person name="Sullivan W."/>
            <person name="Andreopoulos W.B."/>
            <person name="Clum A."/>
            <person name="Lindquist E."/>
            <person name="Daum C."/>
            <person name="Ramamoorthy G.K."/>
            <person name="Gryganskyi A."/>
            <person name="Culley D."/>
            <person name="Magnuson J.K."/>
            <person name="James T.Y."/>
            <person name="O'Malley M.A."/>
            <person name="Stajich J.E."/>
            <person name="Spatafora J.W."/>
            <person name="Visel A."/>
            <person name="Grigoriev I.V."/>
        </authorList>
    </citation>
    <scope>NUCLEOTIDE SEQUENCE [LARGE SCALE GENOMIC DNA]</scope>
    <source>
        <strain evidence="1 2">62-1032</strain>
    </source>
</reference>
<accession>A0A1Y2G7Q5</accession>
<dbReference type="Proteomes" id="UP000193467">
    <property type="component" value="Unassembled WGS sequence"/>
</dbReference>
<sequence>MLTSRGEEGATPLTRVLMEPKEGQHSPLLAVGPLSPINSVVDCPHLATRVRSFSVFFETHDQRPRLPQPDFAGLKRNHGFRALKRAVQRLLDDLWKSCSPKTTLRWGYAPSWATKALTESLKGRPDMVQNLSFAVETGRTESATPELFTELTTQAAGLEELAFFGFCLDTEEEGKHERWIGALPTFTLQSLTITYASLEGFFFLSSSSHSTLTVLKLTLTTSLSSAEIDLSPFPNLIHPSHIVSLRLGPLGMEDPLPCIPSSVTDLHLNISPFSTEPEEDEEEDDPIALFLKSSQKPPPRATSSEPLMRDVLQLLPTHPSLRKLTIKWLAFDVLRDTYSEELDEKLKQGCELRGVRLGYEQSVLQIVDPFLKSVESDDVGIGA</sequence>
<dbReference type="InParanoid" id="A0A1Y2G7Q5"/>
<evidence type="ECO:0000313" key="2">
    <source>
        <dbReference type="Proteomes" id="UP000193467"/>
    </source>
</evidence>
<proteinExistence type="predicted"/>
<dbReference type="EMBL" id="MCGR01000001">
    <property type="protein sequence ID" value="ORY92598.1"/>
    <property type="molecule type" value="Genomic_DNA"/>
</dbReference>
<dbReference type="AlphaFoldDB" id="A0A1Y2G7Q5"/>
<organism evidence="1 2">
    <name type="scientific">Leucosporidium creatinivorum</name>
    <dbReference type="NCBI Taxonomy" id="106004"/>
    <lineage>
        <taxon>Eukaryota</taxon>
        <taxon>Fungi</taxon>
        <taxon>Dikarya</taxon>
        <taxon>Basidiomycota</taxon>
        <taxon>Pucciniomycotina</taxon>
        <taxon>Microbotryomycetes</taxon>
        <taxon>Leucosporidiales</taxon>
        <taxon>Leucosporidium</taxon>
    </lineage>
</organism>